<protein>
    <submittedName>
        <fullName evidence="1">Uncharacterized protein</fullName>
    </submittedName>
</protein>
<dbReference type="AlphaFoldDB" id="G8JWK5"/>
<dbReference type="KEGG" id="erc:Ecym_7394"/>
<keyword evidence="2" id="KW-1185">Reference proteome</keyword>
<name>G8JWK5_ERECY</name>
<proteinExistence type="predicted"/>
<evidence type="ECO:0000313" key="1">
    <source>
        <dbReference type="EMBL" id="AET41220.1"/>
    </source>
</evidence>
<dbReference type="HOGENOM" id="CLU_1855265_0_0_1"/>
<evidence type="ECO:0000313" key="2">
    <source>
        <dbReference type="Proteomes" id="UP000006790"/>
    </source>
</evidence>
<sequence length="138" mass="15663">MGDSGCKKVRQRRFRVPVVPLAFLCMMRWGRHEGGRWRSLVRDSLEETISRCKNLYFVEDDFAGTVEWAWRLEEETVMICVKALLGSLFHQSRVSDGVTETTDSSVSVKEKLTCSRPWEGPGWDGGSVGWIGYEGSLV</sequence>
<reference evidence="2" key="1">
    <citation type="journal article" date="2012" name="G3 (Bethesda)">
        <title>Pichia sorbitophila, an interspecies yeast hybrid reveals early steps of genome resolution following polyploidization.</title>
        <authorList>
            <person name="Leh Louis V."/>
            <person name="Despons L."/>
            <person name="Friedrich A."/>
            <person name="Martin T."/>
            <person name="Durrens P."/>
            <person name="Casaregola S."/>
            <person name="Neuveglise C."/>
            <person name="Fairhead C."/>
            <person name="Marck C."/>
            <person name="Cruz J.A."/>
            <person name="Straub M.L."/>
            <person name="Kugler V."/>
            <person name="Sacerdot C."/>
            <person name="Uzunov Z."/>
            <person name="Thierry A."/>
            <person name="Weiss S."/>
            <person name="Bleykasten C."/>
            <person name="De Montigny J."/>
            <person name="Jacques N."/>
            <person name="Jung P."/>
            <person name="Lemaire M."/>
            <person name="Mallet S."/>
            <person name="Morel G."/>
            <person name="Richard G.F."/>
            <person name="Sarkar A."/>
            <person name="Savel G."/>
            <person name="Schacherer J."/>
            <person name="Seret M.L."/>
            <person name="Talla E."/>
            <person name="Samson G."/>
            <person name="Jubin C."/>
            <person name="Poulain J."/>
            <person name="Vacherie B."/>
            <person name="Barbe V."/>
            <person name="Pelletier E."/>
            <person name="Sherman D.J."/>
            <person name="Westhof E."/>
            <person name="Weissenbach J."/>
            <person name="Baret P.V."/>
            <person name="Wincker P."/>
            <person name="Gaillardin C."/>
            <person name="Dujon B."/>
            <person name="Souciet J.L."/>
        </authorList>
    </citation>
    <scope>NUCLEOTIDE SEQUENCE [LARGE SCALE GENOMIC DNA]</scope>
    <source>
        <strain evidence="2">CBS 270.75 / DBVPG 7215 / KCTC 17166 / NRRL Y-17582</strain>
    </source>
</reference>
<dbReference type="RefSeq" id="XP_003648037.1">
    <property type="nucleotide sequence ID" value="XM_003647989.1"/>
</dbReference>
<dbReference type="EMBL" id="CP002503">
    <property type="protein sequence ID" value="AET41220.1"/>
    <property type="molecule type" value="Genomic_DNA"/>
</dbReference>
<dbReference type="Proteomes" id="UP000006790">
    <property type="component" value="Chromosome 7"/>
</dbReference>
<dbReference type="InParanoid" id="G8JWK5"/>
<accession>G8JWK5</accession>
<organism evidence="1 2">
    <name type="scientific">Eremothecium cymbalariae (strain CBS 270.75 / DBVPG 7215 / KCTC 17166 / NRRL Y-17582)</name>
    <name type="common">Yeast</name>
    <dbReference type="NCBI Taxonomy" id="931890"/>
    <lineage>
        <taxon>Eukaryota</taxon>
        <taxon>Fungi</taxon>
        <taxon>Dikarya</taxon>
        <taxon>Ascomycota</taxon>
        <taxon>Saccharomycotina</taxon>
        <taxon>Saccharomycetes</taxon>
        <taxon>Saccharomycetales</taxon>
        <taxon>Saccharomycetaceae</taxon>
        <taxon>Eremothecium</taxon>
    </lineage>
</organism>
<gene>
    <name evidence="1" type="ordered locus">Ecym_7394</name>
</gene>
<dbReference type="GeneID" id="11469769"/>